<feature type="compositionally biased region" description="Polar residues" evidence="3">
    <location>
        <begin position="272"/>
        <end position="282"/>
    </location>
</feature>
<evidence type="ECO:0000256" key="1">
    <source>
        <dbReference type="ARBA" id="ARBA00022884"/>
    </source>
</evidence>
<proteinExistence type="predicted"/>
<dbReference type="PANTHER" id="PTHR48025">
    <property type="entry name" value="OS02G0815200 PROTEIN"/>
    <property type="match status" value="1"/>
</dbReference>
<dbReference type="GO" id="GO:0003729">
    <property type="term" value="F:mRNA binding"/>
    <property type="evidence" value="ECO:0007669"/>
    <property type="project" value="TreeGrafter"/>
</dbReference>
<evidence type="ECO:0000256" key="2">
    <source>
        <dbReference type="PROSITE-ProRule" id="PRU00176"/>
    </source>
</evidence>
<reference evidence="5 6" key="1">
    <citation type="submission" date="2018-10" db="EMBL/GenBank/DDBJ databases">
        <title>A high-quality apple genome assembly.</title>
        <authorList>
            <person name="Hu J."/>
        </authorList>
    </citation>
    <scope>NUCLEOTIDE SEQUENCE [LARGE SCALE GENOMIC DNA]</scope>
    <source>
        <strain evidence="6">cv. HFTH1</strain>
        <tissue evidence="5">Young leaf</tissue>
    </source>
</reference>
<evidence type="ECO:0000313" key="5">
    <source>
        <dbReference type="EMBL" id="RXH97044.1"/>
    </source>
</evidence>
<dbReference type="PROSITE" id="PS50102">
    <property type="entry name" value="RRM"/>
    <property type="match status" value="2"/>
</dbReference>
<dbReference type="CDD" id="cd00590">
    <property type="entry name" value="RRM_SF"/>
    <property type="match status" value="1"/>
</dbReference>
<dbReference type="InterPro" id="IPR035979">
    <property type="entry name" value="RBD_domain_sf"/>
</dbReference>
<dbReference type="SUPFAM" id="SSF54928">
    <property type="entry name" value="RNA-binding domain, RBD"/>
    <property type="match status" value="1"/>
</dbReference>
<gene>
    <name evidence="5" type="ORF">DVH24_035712</name>
</gene>
<dbReference type="STRING" id="3750.A0A498JT95"/>
<dbReference type="InterPro" id="IPR050502">
    <property type="entry name" value="Euk_RNA-bind_prot"/>
</dbReference>
<dbReference type="GO" id="GO:0009535">
    <property type="term" value="C:chloroplast thylakoid membrane"/>
    <property type="evidence" value="ECO:0007669"/>
    <property type="project" value="TreeGrafter"/>
</dbReference>
<dbReference type="SMART" id="SM00360">
    <property type="entry name" value="RRM"/>
    <property type="match status" value="2"/>
</dbReference>
<keyword evidence="1 2" id="KW-0694">RNA-binding</keyword>
<dbReference type="GO" id="GO:1901259">
    <property type="term" value="P:chloroplast rRNA processing"/>
    <property type="evidence" value="ECO:0007669"/>
    <property type="project" value="TreeGrafter"/>
</dbReference>
<dbReference type="Pfam" id="PF00076">
    <property type="entry name" value="RRM_1"/>
    <property type="match status" value="2"/>
</dbReference>
<evidence type="ECO:0000313" key="6">
    <source>
        <dbReference type="Proteomes" id="UP000290289"/>
    </source>
</evidence>
<dbReference type="Proteomes" id="UP000290289">
    <property type="component" value="Chromosome 6"/>
</dbReference>
<feature type="domain" description="RRM" evidence="4">
    <location>
        <begin position="94"/>
        <end position="171"/>
    </location>
</feature>
<name>A0A498JT95_MALDO</name>
<feature type="region of interest" description="Disordered" evidence="3">
    <location>
        <begin position="265"/>
        <end position="291"/>
    </location>
</feature>
<dbReference type="InterPro" id="IPR000504">
    <property type="entry name" value="RRM_dom"/>
</dbReference>
<dbReference type="Gene3D" id="3.30.70.330">
    <property type="match status" value="2"/>
</dbReference>
<feature type="domain" description="RRM" evidence="4">
    <location>
        <begin position="189"/>
        <end position="268"/>
    </location>
</feature>
<dbReference type="EMBL" id="RDQH01000332">
    <property type="protein sequence ID" value="RXH97044.1"/>
    <property type="molecule type" value="Genomic_DNA"/>
</dbReference>
<comment type="caution">
    <text evidence="5">The sequence shown here is derived from an EMBL/GenBank/DDBJ whole genome shotgun (WGS) entry which is preliminary data.</text>
</comment>
<evidence type="ECO:0000259" key="4">
    <source>
        <dbReference type="PROSITE" id="PS50102"/>
    </source>
</evidence>
<dbReference type="PANTHER" id="PTHR48025:SF6">
    <property type="entry name" value="RRM DOMAIN-CONTAINING PROTEIN"/>
    <property type="match status" value="1"/>
</dbReference>
<keyword evidence="6" id="KW-1185">Reference proteome</keyword>
<accession>A0A498JT95</accession>
<evidence type="ECO:0000256" key="3">
    <source>
        <dbReference type="SAM" id="MobiDB-lite"/>
    </source>
</evidence>
<dbReference type="InterPro" id="IPR012677">
    <property type="entry name" value="Nucleotide-bd_a/b_plait_sf"/>
</dbReference>
<sequence>MAAFEAALSVPFLYSSSFPCYSSKLNSSPRQSAPLKLHMPNSTPPNSLNFLLSGPRRIPTRKLRFELLCSAVEEITAEEEKAAVEEGQQQNQKRKLYVVNLPWSLTVVDIKNLFGECGTVKDVEIIKQQNGKSRGFAFVTMDSGEEAQAVIDKFHSHEVLGRTIRIEFAKQFKKPSPPPSNPQIGETRYKLYVSNLGWKVRSSHLRDFVSENFKVPVSARVVFSGPSGKSGGYGFLSFTTKEEAEAAISSLQGKELMGRPINLKFSEKNVGDSGSQNVGDSGSQKEEGDSFEGQPEESFLLYLHMETVQFGESKSLPKSVLIASKKKIPNKSNQNKKQSSGQIVLTNETNDIESVTRNLGGF</sequence>
<organism evidence="5 6">
    <name type="scientific">Malus domestica</name>
    <name type="common">Apple</name>
    <name type="synonym">Pyrus malus</name>
    <dbReference type="NCBI Taxonomy" id="3750"/>
    <lineage>
        <taxon>Eukaryota</taxon>
        <taxon>Viridiplantae</taxon>
        <taxon>Streptophyta</taxon>
        <taxon>Embryophyta</taxon>
        <taxon>Tracheophyta</taxon>
        <taxon>Spermatophyta</taxon>
        <taxon>Magnoliopsida</taxon>
        <taxon>eudicotyledons</taxon>
        <taxon>Gunneridae</taxon>
        <taxon>Pentapetalae</taxon>
        <taxon>rosids</taxon>
        <taxon>fabids</taxon>
        <taxon>Rosales</taxon>
        <taxon>Rosaceae</taxon>
        <taxon>Amygdaloideae</taxon>
        <taxon>Maleae</taxon>
        <taxon>Malus</taxon>
    </lineage>
</organism>
<dbReference type="AlphaFoldDB" id="A0A498JT95"/>
<protein>
    <recommendedName>
        <fullName evidence="4">RRM domain-containing protein</fullName>
    </recommendedName>
</protein>